<reference evidence="1 2" key="1">
    <citation type="submission" date="2015-12" db="EMBL/GenBank/DDBJ databases">
        <authorList>
            <person name="Shamseldin A."/>
            <person name="Moawad H."/>
            <person name="Abd El-Rahim W.M."/>
            <person name="Sadowsky M.J."/>
        </authorList>
    </citation>
    <scope>NUCLEOTIDE SEQUENCE [LARGE SCALE GENOMIC DNA]</scope>
    <source>
        <strain evidence="1 2">WF1</strain>
    </source>
</reference>
<keyword evidence="2" id="KW-1185">Reference proteome</keyword>
<dbReference type="AlphaFoldDB" id="A0A1V8M6T3"/>
<evidence type="ECO:0000313" key="2">
    <source>
        <dbReference type="Proteomes" id="UP000191980"/>
    </source>
</evidence>
<dbReference type="EMBL" id="LPUF01000001">
    <property type="protein sequence ID" value="OQK17257.1"/>
    <property type="molecule type" value="Genomic_DNA"/>
</dbReference>
<dbReference type="OrthoDB" id="5951715at2"/>
<proteinExistence type="predicted"/>
<accession>A0A1V8M6T3</accession>
<evidence type="ECO:0000313" key="1">
    <source>
        <dbReference type="EMBL" id="OQK17257.1"/>
    </source>
</evidence>
<organism evidence="1 2">
    <name type="scientific">Methyloprofundus sedimenti</name>
    <dbReference type="NCBI Taxonomy" id="1420851"/>
    <lineage>
        <taxon>Bacteria</taxon>
        <taxon>Pseudomonadati</taxon>
        <taxon>Pseudomonadota</taxon>
        <taxon>Gammaproteobacteria</taxon>
        <taxon>Methylococcales</taxon>
        <taxon>Methylococcaceae</taxon>
        <taxon>Methyloprofundus</taxon>
    </lineage>
</organism>
<dbReference type="RefSeq" id="WP_080521870.1">
    <property type="nucleotide sequence ID" value="NZ_LPUF01000001.1"/>
</dbReference>
<name>A0A1V8M6T3_9GAMM</name>
<comment type="caution">
    <text evidence="1">The sequence shown here is derived from an EMBL/GenBank/DDBJ whole genome shotgun (WGS) entry which is preliminary data.</text>
</comment>
<sequence length="191" mass="22362">MGGYGSGRKTNIKSTEDTLSIDIRRWQRDSFLDNGTSFTCRWSKRGKVIGRVNVKTEANLVRLNYSTRVHGGSWENQNYPVQLQTTHCNYGGKRYWFICPASGCNKRVALLYLHNSHYFACRHCHKLAYPSQRERDWDSAARQVDKIREKLDWEPGFLNGNGCKPKDMHWKTFWRLQKEHDVYVKKVTSAI</sequence>
<protein>
    <submittedName>
        <fullName evidence="1">Uncharacterized protein</fullName>
    </submittedName>
</protein>
<gene>
    <name evidence="1" type="ORF">AU255_05025</name>
</gene>
<dbReference type="Proteomes" id="UP000191980">
    <property type="component" value="Unassembled WGS sequence"/>
</dbReference>
<dbReference type="STRING" id="1420851.AU255_05025"/>